<accession>A0AAJ0HG83</accession>
<keyword evidence="2" id="KW-1185">Reference proteome</keyword>
<evidence type="ECO:0000313" key="1">
    <source>
        <dbReference type="EMBL" id="KAK3350222.1"/>
    </source>
</evidence>
<dbReference type="Proteomes" id="UP001275084">
    <property type="component" value="Unassembled WGS sequence"/>
</dbReference>
<sequence>MGRYPAFLAEFLGSPRNHYAIYVDVNQGLSGYLLHVVGTLQKGMELKVSEDFRNPTFSLTFLGMRQVGWVPHSKLGHCKNVCETVPPPAKQWDRGRPLLPLDQLRRCQEWTAEAVDVLRESGVLQQLRPTEDPIVIIRDKTENGTSHG</sequence>
<protein>
    <submittedName>
        <fullName evidence="1">Uncharacterized protein</fullName>
    </submittedName>
</protein>
<proteinExistence type="predicted"/>
<reference evidence="1" key="1">
    <citation type="journal article" date="2023" name="Mol. Phylogenet. Evol.">
        <title>Genome-scale phylogeny and comparative genomics of the fungal order Sordariales.</title>
        <authorList>
            <person name="Hensen N."/>
            <person name="Bonometti L."/>
            <person name="Westerberg I."/>
            <person name="Brannstrom I.O."/>
            <person name="Guillou S."/>
            <person name="Cros-Aarteil S."/>
            <person name="Calhoun S."/>
            <person name="Haridas S."/>
            <person name="Kuo A."/>
            <person name="Mondo S."/>
            <person name="Pangilinan J."/>
            <person name="Riley R."/>
            <person name="LaButti K."/>
            <person name="Andreopoulos B."/>
            <person name="Lipzen A."/>
            <person name="Chen C."/>
            <person name="Yan M."/>
            <person name="Daum C."/>
            <person name="Ng V."/>
            <person name="Clum A."/>
            <person name="Steindorff A."/>
            <person name="Ohm R.A."/>
            <person name="Martin F."/>
            <person name="Silar P."/>
            <person name="Natvig D.O."/>
            <person name="Lalanne C."/>
            <person name="Gautier V."/>
            <person name="Ament-Velasquez S.L."/>
            <person name="Kruys A."/>
            <person name="Hutchinson M.I."/>
            <person name="Powell A.J."/>
            <person name="Barry K."/>
            <person name="Miller A.N."/>
            <person name="Grigoriev I.V."/>
            <person name="Debuchy R."/>
            <person name="Gladieux P."/>
            <person name="Hiltunen Thoren M."/>
            <person name="Johannesson H."/>
        </authorList>
    </citation>
    <scope>NUCLEOTIDE SEQUENCE</scope>
    <source>
        <strain evidence="1">CBS 955.72</strain>
    </source>
</reference>
<dbReference type="InterPro" id="IPR046670">
    <property type="entry name" value="DUF6540"/>
</dbReference>
<dbReference type="EMBL" id="JAUIQD010000005">
    <property type="protein sequence ID" value="KAK3350222.1"/>
    <property type="molecule type" value="Genomic_DNA"/>
</dbReference>
<comment type="caution">
    <text evidence="1">The sequence shown here is derived from an EMBL/GenBank/DDBJ whole genome shotgun (WGS) entry which is preliminary data.</text>
</comment>
<dbReference type="Pfam" id="PF20174">
    <property type="entry name" value="DUF6540"/>
    <property type="match status" value="1"/>
</dbReference>
<evidence type="ECO:0000313" key="2">
    <source>
        <dbReference type="Proteomes" id="UP001275084"/>
    </source>
</evidence>
<reference evidence="1" key="2">
    <citation type="submission" date="2023-06" db="EMBL/GenBank/DDBJ databases">
        <authorList>
            <consortium name="Lawrence Berkeley National Laboratory"/>
            <person name="Haridas S."/>
            <person name="Hensen N."/>
            <person name="Bonometti L."/>
            <person name="Westerberg I."/>
            <person name="Brannstrom I.O."/>
            <person name="Guillou S."/>
            <person name="Cros-Aarteil S."/>
            <person name="Calhoun S."/>
            <person name="Kuo A."/>
            <person name="Mondo S."/>
            <person name="Pangilinan J."/>
            <person name="Riley R."/>
            <person name="Labutti K."/>
            <person name="Andreopoulos B."/>
            <person name="Lipzen A."/>
            <person name="Chen C."/>
            <person name="Yanf M."/>
            <person name="Daum C."/>
            <person name="Ng V."/>
            <person name="Clum A."/>
            <person name="Steindorff A."/>
            <person name="Ohm R."/>
            <person name="Martin F."/>
            <person name="Silar P."/>
            <person name="Natvig D."/>
            <person name="Lalanne C."/>
            <person name="Gautier V."/>
            <person name="Ament-Velasquez S.L."/>
            <person name="Kruys A."/>
            <person name="Hutchinson M.I."/>
            <person name="Powell A.J."/>
            <person name="Barry K."/>
            <person name="Miller A.N."/>
            <person name="Grigoriev I.V."/>
            <person name="Debuchy R."/>
            <person name="Gladieux P."/>
            <person name="Thoren M.H."/>
            <person name="Johannesson H."/>
        </authorList>
    </citation>
    <scope>NUCLEOTIDE SEQUENCE</scope>
    <source>
        <strain evidence="1">CBS 955.72</strain>
    </source>
</reference>
<organism evidence="1 2">
    <name type="scientific">Lasiosphaeria hispida</name>
    <dbReference type="NCBI Taxonomy" id="260671"/>
    <lineage>
        <taxon>Eukaryota</taxon>
        <taxon>Fungi</taxon>
        <taxon>Dikarya</taxon>
        <taxon>Ascomycota</taxon>
        <taxon>Pezizomycotina</taxon>
        <taxon>Sordariomycetes</taxon>
        <taxon>Sordariomycetidae</taxon>
        <taxon>Sordariales</taxon>
        <taxon>Lasiosphaeriaceae</taxon>
        <taxon>Lasiosphaeria</taxon>
    </lineage>
</organism>
<dbReference type="AlphaFoldDB" id="A0AAJ0HG83"/>
<name>A0AAJ0HG83_9PEZI</name>
<gene>
    <name evidence="1" type="ORF">B0T25DRAFT_457106</name>
</gene>